<keyword evidence="1" id="KW-0812">Transmembrane</keyword>
<dbReference type="InParanoid" id="A0A1W0W4U8"/>
<dbReference type="EMBL" id="CM000761">
    <property type="protein sequence ID" value="OQU89434.1"/>
    <property type="molecule type" value="Genomic_DNA"/>
</dbReference>
<keyword evidence="1" id="KW-1133">Transmembrane helix</keyword>
<protein>
    <submittedName>
        <fullName evidence="2">Uncharacterized protein</fullName>
    </submittedName>
</protein>
<dbReference type="OMA" id="CCKCSRE"/>
<proteinExistence type="predicted"/>
<keyword evidence="1" id="KW-0472">Membrane</keyword>
<name>A0A1W0W4U8_SORBI</name>
<reference evidence="2 3" key="1">
    <citation type="journal article" date="2009" name="Nature">
        <title>The Sorghum bicolor genome and the diversification of grasses.</title>
        <authorList>
            <person name="Paterson A.H."/>
            <person name="Bowers J.E."/>
            <person name="Bruggmann R."/>
            <person name="Dubchak I."/>
            <person name="Grimwood J."/>
            <person name="Gundlach H."/>
            <person name="Haberer G."/>
            <person name="Hellsten U."/>
            <person name="Mitros T."/>
            <person name="Poliakov A."/>
            <person name="Schmutz J."/>
            <person name="Spannagl M."/>
            <person name="Tang H."/>
            <person name="Wang X."/>
            <person name="Wicker T."/>
            <person name="Bharti A.K."/>
            <person name="Chapman J."/>
            <person name="Feltus F.A."/>
            <person name="Gowik U."/>
            <person name="Grigoriev I.V."/>
            <person name="Lyons E."/>
            <person name="Maher C.A."/>
            <person name="Martis M."/>
            <person name="Narechania A."/>
            <person name="Otillar R.P."/>
            <person name="Penning B.W."/>
            <person name="Salamov A.A."/>
            <person name="Wang Y."/>
            <person name="Zhang L."/>
            <person name="Carpita N.C."/>
            <person name="Freeling M."/>
            <person name="Gingle A.R."/>
            <person name="Hash C.T."/>
            <person name="Keller B."/>
            <person name="Klein P."/>
            <person name="Kresovich S."/>
            <person name="McCann M.C."/>
            <person name="Ming R."/>
            <person name="Peterson D.G."/>
            <person name="Mehboob-ur-Rahman"/>
            <person name="Ware D."/>
            <person name="Westhoff P."/>
            <person name="Mayer K.F."/>
            <person name="Messing J."/>
            <person name="Rokhsar D.S."/>
        </authorList>
    </citation>
    <scope>NUCLEOTIDE SEQUENCE [LARGE SCALE GENOMIC DNA]</scope>
    <source>
        <strain evidence="3">cv. BTx623</strain>
    </source>
</reference>
<accession>A0A1W0W4U8</accession>
<feature type="transmembrane region" description="Helical" evidence="1">
    <location>
        <begin position="66"/>
        <end position="91"/>
    </location>
</feature>
<evidence type="ECO:0000313" key="2">
    <source>
        <dbReference type="EMBL" id="OQU89434.1"/>
    </source>
</evidence>
<dbReference type="AlphaFoldDB" id="A0A1W0W4U8"/>
<evidence type="ECO:0000256" key="1">
    <source>
        <dbReference type="SAM" id="Phobius"/>
    </source>
</evidence>
<reference evidence="3" key="2">
    <citation type="journal article" date="2018" name="Plant J.">
        <title>The Sorghum bicolor reference genome: improved assembly, gene annotations, a transcriptome atlas, and signatures of genome organization.</title>
        <authorList>
            <person name="McCormick R.F."/>
            <person name="Truong S.K."/>
            <person name="Sreedasyam A."/>
            <person name="Jenkins J."/>
            <person name="Shu S."/>
            <person name="Sims D."/>
            <person name="Kennedy M."/>
            <person name="Amirebrahimi M."/>
            <person name="Weers B.D."/>
            <person name="McKinley B."/>
            <person name="Mattison A."/>
            <person name="Morishige D.T."/>
            <person name="Grimwood J."/>
            <person name="Schmutz J."/>
            <person name="Mullet J.E."/>
        </authorList>
    </citation>
    <scope>NUCLEOTIDE SEQUENCE [LARGE SCALE GENOMIC DNA]</scope>
    <source>
        <strain evidence="3">cv. BTx623</strain>
    </source>
</reference>
<dbReference type="Gramene" id="OQU89434">
    <property type="protein sequence ID" value="OQU89434"/>
    <property type="gene ID" value="SORBI_3002G188300"/>
</dbReference>
<organism evidence="2 3">
    <name type="scientific">Sorghum bicolor</name>
    <name type="common">Sorghum</name>
    <name type="synonym">Sorghum vulgare</name>
    <dbReference type="NCBI Taxonomy" id="4558"/>
    <lineage>
        <taxon>Eukaryota</taxon>
        <taxon>Viridiplantae</taxon>
        <taxon>Streptophyta</taxon>
        <taxon>Embryophyta</taxon>
        <taxon>Tracheophyta</taxon>
        <taxon>Spermatophyta</taxon>
        <taxon>Magnoliopsida</taxon>
        <taxon>Liliopsida</taxon>
        <taxon>Poales</taxon>
        <taxon>Poaceae</taxon>
        <taxon>PACMAD clade</taxon>
        <taxon>Panicoideae</taxon>
        <taxon>Andropogonodae</taxon>
        <taxon>Andropogoneae</taxon>
        <taxon>Sorghinae</taxon>
        <taxon>Sorghum</taxon>
    </lineage>
</organism>
<evidence type="ECO:0000313" key="3">
    <source>
        <dbReference type="Proteomes" id="UP000000768"/>
    </source>
</evidence>
<sequence length="95" mass="10545">MALRALVGKLRVLPERAAASRTFASKLEKQCPKCSREAQAGSFAEMMEKEERREMEEIARMKRNSAVGMVLGTVATSALVFYTVCVIEAIFDDDV</sequence>
<gene>
    <name evidence="2" type="ORF">SORBI_3002G188300</name>
</gene>
<dbReference type="OrthoDB" id="10589684at2759"/>
<keyword evidence="3" id="KW-1185">Reference proteome</keyword>
<dbReference type="Proteomes" id="UP000000768">
    <property type="component" value="Chromosome 2"/>
</dbReference>